<keyword evidence="2" id="KW-0436">Ligase</keyword>
<dbReference type="GeneID" id="66295250"/>
<organism evidence="2 3">
    <name type="scientific">Pelagibacter ubique (strain HTCC1062)</name>
    <dbReference type="NCBI Taxonomy" id="335992"/>
    <lineage>
        <taxon>Bacteria</taxon>
        <taxon>Pseudomonadati</taxon>
        <taxon>Pseudomonadota</taxon>
        <taxon>Alphaproteobacteria</taxon>
        <taxon>Candidatus Pelagibacterales</taxon>
        <taxon>Candidatus Pelagibacteraceae</taxon>
        <taxon>Candidatus Pelagibacter</taxon>
    </lineage>
</organism>
<dbReference type="InterPro" id="IPR036754">
    <property type="entry name" value="YbaK/aa-tRNA-synt-asso_dom_sf"/>
</dbReference>
<evidence type="ECO:0000313" key="3">
    <source>
        <dbReference type="Proteomes" id="UP000002528"/>
    </source>
</evidence>
<dbReference type="CDD" id="cd04333">
    <property type="entry name" value="ProX_deacylase"/>
    <property type="match status" value="1"/>
</dbReference>
<keyword evidence="3" id="KW-1185">Reference proteome</keyword>
<dbReference type="PANTHER" id="PTHR30411">
    <property type="entry name" value="CYTOPLASMIC PROTEIN"/>
    <property type="match status" value="1"/>
</dbReference>
<dbReference type="HOGENOM" id="CLU_094875_0_0_5"/>
<dbReference type="PANTHER" id="PTHR30411:SF1">
    <property type="entry name" value="CYTOPLASMIC PROTEIN"/>
    <property type="match status" value="1"/>
</dbReference>
<dbReference type="Proteomes" id="UP000002528">
    <property type="component" value="Chromosome"/>
</dbReference>
<gene>
    <name evidence="2" type="ordered locus">SAR11_0748</name>
</gene>
<dbReference type="KEGG" id="pub:SAR11_0748"/>
<sequence>MSLLDKEPVKRAEKFLKNFDQSLEVIVLENSARTAQDAATALACDVGAIVKSLLFKAENTFILCLVAGDKRCSLNKLKKVKDKKDISMASPEEVKTQTGYTIGGVSPVGHLERIEIIIDNSLERFNELFAAAGHPNCVFKTNYNDIQKITNGKVEDIIE</sequence>
<evidence type="ECO:0000313" key="2">
    <source>
        <dbReference type="EMBL" id="AAZ21567.1"/>
    </source>
</evidence>
<dbReference type="EMBL" id="CP000084">
    <property type="protein sequence ID" value="AAZ21567.1"/>
    <property type="molecule type" value="Genomic_DNA"/>
</dbReference>
<dbReference type="STRING" id="335992.SAR11_0748"/>
<name>Q4FMM2_PELUB</name>
<dbReference type="SUPFAM" id="SSF55826">
    <property type="entry name" value="YbaK/ProRS associated domain"/>
    <property type="match status" value="1"/>
</dbReference>
<accession>Q4FMM2</accession>
<dbReference type="Gene3D" id="3.90.960.10">
    <property type="entry name" value="YbaK/aminoacyl-tRNA synthetase-associated domain"/>
    <property type="match status" value="1"/>
</dbReference>
<protein>
    <submittedName>
        <fullName evidence="2">YbaK/prolyl-tRNA synthetase associated region</fullName>
    </submittedName>
</protein>
<evidence type="ECO:0000259" key="1">
    <source>
        <dbReference type="Pfam" id="PF04073"/>
    </source>
</evidence>
<proteinExistence type="predicted"/>
<reference evidence="2 3" key="1">
    <citation type="journal article" date="2005" name="Science">
        <title>Genome streamlining in a cosmopolitan oceanic bacterium.</title>
        <authorList>
            <person name="Giovannoni S.J."/>
            <person name="Tripp H.J."/>
            <person name="Givan S."/>
            <person name="Podar M."/>
            <person name="Vergin K.L."/>
            <person name="Baptista D."/>
            <person name="Bibbs L."/>
            <person name="Eads J."/>
            <person name="Richardson T.H."/>
            <person name="Noordewier M."/>
            <person name="Rappe M.S."/>
            <person name="Short J.M."/>
            <person name="Carrington J.C."/>
            <person name="Mathur E.J."/>
        </authorList>
    </citation>
    <scope>NUCLEOTIDE SEQUENCE [LARGE SCALE GENOMIC DNA]</scope>
    <source>
        <strain evidence="2 3">HTCC1062</strain>
    </source>
</reference>
<dbReference type="eggNOG" id="COG2606">
    <property type="taxonomic scope" value="Bacteria"/>
</dbReference>
<dbReference type="GO" id="GO:0004812">
    <property type="term" value="F:aminoacyl-tRNA ligase activity"/>
    <property type="evidence" value="ECO:0007669"/>
    <property type="project" value="UniProtKB-KW"/>
</dbReference>
<dbReference type="GO" id="GO:0002161">
    <property type="term" value="F:aminoacyl-tRNA deacylase activity"/>
    <property type="evidence" value="ECO:0007669"/>
    <property type="project" value="InterPro"/>
</dbReference>
<dbReference type="InterPro" id="IPR007214">
    <property type="entry name" value="YbaK/aa-tRNA-synth-assoc-dom"/>
</dbReference>
<dbReference type="Pfam" id="PF04073">
    <property type="entry name" value="tRNA_edit"/>
    <property type="match status" value="1"/>
</dbReference>
<dbReference type="RefSeq" id="WP_011281913.1">
    <property type="nucleotide sequence ID" value="NC_007205.1"/>
</dbReference>
<dbReference type="AlphaFoldDB" id="Q4FMM2"/>
<feature type="domain" description="YbaK/aminoacyl-tRNA synthetase-associated" evidence="1">
    <location>
        <begin position="30"/>
        <end position="148"/>
    </location>
</feature>
<dbReference type="OrthoDB" id="9798760at2"/>
<keyword evidence="2" id="KW-0030">Aminoacyl-tRNA synthetase</keyword>